<organism evidence="11 12">
    <name type="scientific">Oceanihabitans sediminis</name>
    <dbReference type="NCBI Taxonomy" id="1812012"/>
    <lineage>
        <taxon>Bacteria</taxon>
        <taxon>Pseudomonadati</taxon>
        <taxon>Bacteroidota</taxon>
        <taxon>Flavobacteriia</taxon>
        <taxon>Flavobacteriales</taxon>
        <taxon>Flavobacteriaceae</taxon>
        <taxon>Oceanihabitans</taxon>
    </lineage>
</organism>
<dbReference type="PANTHER" id="PTHR43065">
    <property type="entry name" value="SENSOR HISTIDINE KINASE"/>
    <property type="match status" value="1"/>
</dbReference>
<evidence type="ECO:0000256" key="9">
    <source>
        <dbReference type="SAM" id="Phobius"/>
    </source>
</evidence>
<keyword evidence="3" id="KW-0597">Phosphoprotein</keyword>
<keyword evidence="12" id="KW-1185">Reference proteome</keyword>
<dbReference type="RefSeq" id="WP_072347340.1">
    <property type="nucleotide sequence ID" value="NZ_JAWVXR010000001.1"/>
</dbReference>
<evidence type="ECO:0000256" key="4">
    <source>
        <dbReference type="ARBA" id="ARBA00022679"/>
    </source>
</evidence>
<dbReference type="Gene3D" id="3.30.565.10">
    <property type="entry name" value="Histidine kinase-like ATPase, C-terminal domain"/>
    <property type="match status" value="1"/>
</dbReference>
<dbReference type="AlphaFoldDB" id="A0A368P8Z0"/>
<keyword evidence="4" id="KW-0808">Transferase</keyword>
<dbReference type="SMART" id="SM00387">
    <property type="entry name" value="HATPase_c"/>
    <property type="match status" value="1"/>
</dbReference>
<dbReference type="SUPFAM" id="SSF47384">
    <property type="entry name" value="Homodimeric domain of signal transducing histidine kinase"/>
    <property type="match status" value="1"/>
</dbReference>
<comment type="caution">
    <text evidence="11">The sequence shown here is derived from an EMBL/GenBank/DDBJ whole genome shotgun (WGS) entry which is preliminary data.</text>
</comment>
<dbReference type="GO" id="GO:0000155">
    <property type="term" value="F:phosphorelay sensor kinase activity"/>
    <property type="evidence" value="ECO:0007669"/>
    <property type="project" value="InterPro"/>
</dbReference>
<evidence type="ECO:0000259" key="10">
    <source>
        <dbReference type="PROSITE" id="PS50109"/>
    </source>
</evidence>
<dbReference type="InterPro" id="IPR036097">
    <property type="entry name" value="HisK_dim/P_sf"/>
</dbReference>
<sequence>MLFSKNRNLFRWIIVIASFAIISLILWNTYVFFQKFKTEERIKMENWSFAQNELLKLVDENSIEENINVNTDLIFKVLSSNNTTPIIIINKDSSIYTFSNIGEGTKKDSIYVQKNLKKLITQFSKENTPIEIKEVNQTLYYANSPLLNKLKYYPLALLLIIILFAAVVYFFYRSNKTAIENKLWSGMAKETAHQIGTPLSSLIGWTEILKTENVSPEYIQEMEKDIGRLETITERFSKIGSLPTLEKADLVAETLASYDYLKARTSKLIDFEILVPENTIYVNLNKQLFSWTIENLVKNGIDAMKGKGKITIKITQLEKTVNLYISDTGNGLSKSQFKTIFEPGYTTKKRGWGLGLSLVKRIIEEFHNGKIKVSESEINKGTTMQIILKSV</sequence>
<feature type="transmembrane region" description="Helical" evidence="9">
    <location>
        <begin position="152"/>
        <end position="172"/>
    </location>
</feature>
<dbReference type="Gene3D" id="1.10.287.130">
    <property type="match status" value="1"/>
</dbReference>
<keyword evidence="9" id="KW-1133">Transmembrane helix</keyword>
<keyword evidence="6 11" id="KW-0418">Kinase</keyword>
<dbReference type="SUPFAM" id="SSF55874">
    <property type="entry name" value="ATPase domain of HSP90 chaperone/DNA topoisomerase II/histidine kinase"/>
    <property type="match status" value="1"/>
</dbReference>
<dbReference type="CDD" id="cd00082">
    <property type="entry name" value="HisKA"/>
    <property type="match status" value="1"/>
</dbReference>
<evidence type="ECO:0000256" key="3">
    <source>
        <dbReference type="ARBA" id="ARBA00022553"/>
    </source>
</evidence>
<dbReference type="InterPro" id="IPR036890">
    <property type="entry name" value="HATPase_C_sf"/>
</dbReference>
<dbReference type="PANTHER" id="PTHR43065:SF10">
    <property type="entry name" value="PEROXIDE STRESS-ACTIVATED HISTIDINE KINASE MAK3"/>
    <property type="match status" value="1"/>
</dbReference>
<keyword evidence="8" id="KW-0902">Two-component regulatory system</keyword>
<keyword evidence="9" id="KW-0472">Membrane</keyword>
<evidence type="ECO:0000256" key="5">
    <source>
        <dbReference type="ARBA" id="ARBA00022741"/>
    </source>
</evidence>
<keyword evidence="9" id="KW-0812">Transmembrane</keyword>
<evidence type="ECO:0000256" key="2">
    <source>
        <dbReference type="ARBA" id="ARBA00012438"/>
    </source>
</evidence>
<accession>A0A368P8Z0</accession>
<dbReference type="PROSITE" id="PS50109">
    <property type="entry name" value="HIS_KIN"/>
    <property type="match status" value="1"/>
</dbReference>
<comment type="catalytic activity">
    <reaction evidence="1">
        <text>ATP + protein L-histidine = ADP + protein N-phospho-L-histidine.</text>
        <dbReference type="EC" id="2.7.13.3"/>
    </reaction>
</comment>
<dbReference type="OrthoDB" id="9815750at2"/>
<dbReference type="EMBL" id="QPIG01000001">
    <property type="protein sequence ID" value="RCU58574.1"/>
    <property type="molecule type" value="Genomic_DNA"/>
</dbReference>
<dbReference type="InterPro" id="IPR003661">
    <property type="entry name" value="HisK_dim/P_dom"/>
</dbReference>
<dbReference type="InterPro" id="IPR005467">
    <property type="entry name" value="His_kinase_dom"/>
</dbReference>
<dbReference type="SMART" id="SM00388">
    <property type="entry name" value="HisKA"/>
    <property type="match status" value="1"/>
</dbReference>
<dbReference type="InterPro" id="IPR003594">
    <property type="entry name" value="HATPase_dom"/>
</dbReference>
<evidence type="ECO:0000256" key="1">
    <source>
        <dbReference type="ARBA" id="ARBA00000085"/>
    </source>
</evidence>
<keyword evidence="5" id="KW-0547">Nucleotide-binding</keyword>
<dbReference type="EC" id="2.7.13.3" evidence="2"/>
<name>A0A368P8Z0_9FLAO</name>
<evidence type="ECO:0000256" key="8">
    <source>
        <dbReference type="ARBA" id="ARBA00023012"/>
    </source>
</evidence>
<dbReference type="GO" id="GO:0005524">
    <property type="term" value="F:ATP binding"/>
    <property type="evidence" value="ECO:0007669"/>
    <property type="project" value="UniProtKB-KW"/>
</dbReference>
<dbReference type="PRINTS" id="PR00344">
    <property type="entry name" value="BCTRLSENSOR"/>
</dbReference>
<evidence type="ECO:0000313" key="12">
    <source>
        <dbReference type="Proteomes" id="UP000252249"/>
    </source>
</evidence>
<feature type="domain" description="Histidine kinase" evidence="10">
    <location>
        <begin position="190"/>
        <end position="391"/>
    </location>
</feature>
<proteinExistence type="predicted"/>
<keyword evidence="7" id="KW-0067">ATP-binding</keyword>
<dbReference type="InterPro" id="IPR004358">
    <property type="entry name" value="Sig_transdc_His_kin-like_C"/>
</dbReference>
<dbReference type="Proteomes" id="UP000252249">
    <property type="component" value="Unassembled WGS sequence"/>
</dbReference>
<evidence type="ECO:0000256" key="6">
    <source>
        <dbReference type="ARBA" id="ARBA00022777"/>
    </source>
</evidence>
<dbReference type="Pfam" id="PF02518">
    <property type="entry name" value="HATPase_c"/>
    <property type="match status" value="1"/>
</dbReference>
<gene>
    <name evidence="11" type="ORF">DU428_04130</name>
</gene>
<feature type="transmembrane region" description="Helical" evidence="9">
    <location>
        <begin position="12"/>
        <end position="33"/>
    </location>
</feature>
<evidence type="ECO:0000256" key="7">
    <source>
        <dbReference type="ARBA" id="ARBA00022840"/>
    </source>
</evidence>
<protein>
    <recommendedName>
        <fullName evidence="2">histidine kinase</fullName>
        <ecNumber evidence="2">2.7.13.3</ecNumber>
    </recommendedName>
</protein>
<evidence type="ECO:0000313" key="11">
    <source>
        <dbReference type="EMBL" id="RCU58574.1"/>
    </source>
</evidence>
<dbReference type="Pfam" id="PF00512">
    <property type="entry name" value="HisKA"/>
    <property type="match status" value="1"/>
</dbReference>
<reference evidence="11 12" key="1">
    <citation type="submission" date="2018-07" db="EMBL/GenBank/DDBJ databases">
        <title>Oceanihabitans testaceum sp. nov., isolated from marine sediment.</title>
        <authorList>
            <person name="Li C.-M."/>
        </authorList>
    </citation>
    <scope>NUCLEOTIDE SEQUENCE [LARGE SCALE GENOMIC DNA]</scope>
    <source>
        <strain evidence="11 12">S9-10</strain>
    </source>
</reference>